<proteinExistence type="predicted"/>
<gene>
    <name evidence="1" type="ORF">B0H17DRAFT_1123611</name>
</gene>
<dbReference type="EMBL" id="JARKIE010000001">
    <property type="protein sequence ID" value="KAJ7710465.1"/>
    <property type="molecule type" value="Genomic_DNA"/>
</dbReference>
<dbReference type="AlphaFoldDB" id="A0AAD7MCU1"/>
<accession>A0AAD7MCU1</accession>
<evidence type="ECO:0000313" key="1">
    <source>
        <dbReference type="EMBL" id="KAJ7710465.1"/>
    </source>
</evidence>
<keyword evidence="2" id="KW-1185">Reference proteome</keyword>
<name>A0AAD7MCU1_MYCRO</name>
<sequence length="219" mass="24173">MPKGVKHCVEFNDLRPLAHVAPQDPVAALRSPAGTAFKFVDTHSIWAGFWVFYLAEIAVIAAQHVAPNSSYFRSNPAPRNVRPLETNVLRRSWEYCPRPLRESLGKDFLASLGVDGIHQGGRILNGILQASCRMQKFTLRTEAKEVDPVARGVRLPSFLGFASTFDAEAPGSTPGWVMKGVLVVFLPCQLSANYSAPGRQGRHSRQLLLQEHSQGRETL</sequence>
<organism evidence="1 2">
    <name type="scientific">Mycena rosella</name>
    <name type="common">Pink bonnet</name>
    <name type="synonym">Agaricus rosellus</name>
    <dbReference type="NCBI Taxonomy" id="1033263"/>
    <lineage>
        <taxon>Eukaryota</taxon>
        <taxon>Fungi</taxon>
        <taxon>Dikarya</taxon>
        <taxon>Basidiomycota</taxon>
        <taxon>Agaricomycotina</taxon>
        <taxon>Agaricomycetes</taxon>
        <taxon>Agaricomycetidae</taxon>
        <taxon>Agaricales</taxon>
        <taxon>Marasmiineae</taxon>
        <taxon>Mycenaceae</taxon>
        <taxon>Mycena</taxon>
    </lineage>
</organism>
<comment type="caution">
    <text evidence="1">The sequence shown here is derived from an EMBL/GenBank/DDBJ whole genome shotgun (WGS) entry which is preliminary data.</text>
</comment>
<dbReference type="Proteomes" id="UP001221757">
    <property type="component" value="Unassembled WGS sequence"/>
</dbReference>
<evidence type="ECO:0000313" key="2">
    <source>
        <dbReference type="Proteomes" id="UP001221757"/>
    </source>
</evidence>
<reference evidence="1" key="1">
    <citation type="submission" date="2023-03" db="EMBL/GenBank/DDBJ databases">
        <title>Massive genome expansion in bonnet fungi (Mycena s.s.) driven by repeated elements and novel gene families across ecological guilds.</title>
        <authorList>
            <consortium name="Lawrence Berkeley National Laboratory"/>
            <person name="Harder C.B."/>
            <person name="Miyauchi S."/>
            <person name="Viragh M."/>
            <person name="Kuo A."/>
            <person name="Thoen E."/>
            <person name="Andreopoulos B."/>
            <person name="Lu D."/>
            <person name="Skrede I."/>
            <person name="Drula E."/>
            <person name="Henrissat B."/>
            <person name="Morin E."/>
            <person name="Kohler A."/>
            <person name="Barry K."/>
            <person name="LaButti K."/>
            <person name="Morin E."/>
            <person name="Salamov A."/>
            <person name="Lipzen A."/>
            <person name="Mereny Z."/>
            <person name="Hegedus B."/>
            <person name="Baldrian P."/>
            <person name="Stursova M."/>
            <person name="Weitz H."/>
            <person name="Taylor A."/>
            <person name="Grigoriev I.V."/>
            <person name="Nagy L.G."/>
            <person name="Martin F."/>
            <person name="Kauserud H."/>
        </authorList>
    </citation>
    <scope>NUCLEOTIDE SEQUENCE</scope>
    <source>
        <strain evidence="1">CBHHK067</strain>
    </source>
</reference>
<protein>
    <submittedName>
        <fullName evidence="1">Uncharacterized protein</fullName>
    </submittedName>
</protein>